<evidence type="ECO:0000256" key="1">
    <source>
        <dbReference type="SAM" id="Phobius"/>
    </source>
</evidence>
<name>A0A6J7DUM0_9ZZZZ</name>
<dbReference type="AlphaFoldDB" id="A0A6J7DUM0"/>
<accession>A0A6J7DUM0</accession>
<keyword evidence="1" id="KW-0812">Transmembrane</keyword>
<gene>
    <name evidence="2" type="ORF">UFOPK3402_00697</name>
</gene>
<sequence>MNLPDITIMGWAASDDQVTAGSAVLLGMVLAVGLLAAARRFSRVLIVLLVTVALAVGSWSAARFGLMNAVVSQLSR</sequence>
<evidence type="ECO:0000313" key="2">
    <source>
        <dbReference type="EMBL" id="CAB4871083.1"/>
    </source>
</evidence>
<keyword evidence="1" id="KW-0472">Membrane</keyword>
<dbReference type="EMBL" id="CAFBLS010000067">
    <property type="protein sequence ID" value="CAB4871083.1"/>
    <property type="molecule type" value="Genomic_DNA"/>
</dbReference>
<reference evidence="2" key="1">
    <citation type="submission" date="2020-05" db="EMBL/GenBank/DDBJ databases">
        <authorList>
            <person name="Chiriac C."/>
            <person name="Salcher M."/>
            <person name="Ghai R."/>
            <person name="Kavagutti S V."/>
        </authorList>
    </citation>
    <scope>NUCLEOTIDE SEQUENCE</scope>
</reference>
<feature type="transmembrane region" description="Helical" evidence="1">
    <location>
        <begin position="20"/>
        <end position="38"/>
    </location>
</feature>
<proteinExistence type="predicted"/>
<protein>
    <submittedName>
        <fullName evidence="2">Unannotated protein</fullName>
    </submittedName>
</protein>
<keyword evidence="1" id="KW-1133">Transmembrane helix</keyword>
<feature type="transmembrane region" description="Helical" evidence="1">
    <location>
        <begin position="45"/>
        <end position="66"/>
    </location>
</feature>
<organism evidence="2">
    <name type="scientific">freshwater metagenome</name>
    <dbReference type="NCBI Taxonomy" id="449393"/>
    <lineage>
        <taxon>unclassified sequences</taxon>
        <taxon>metagenomes</taxon>
        <taxon>ecological metagenomes</taxon>
    </lineage>
</organism>